<dbReference type="Proteomes" id="UP000016932">
    <property type="component" value="Unassembled WGS sequence"/>
</dbReference>
<dbReference type="EMBL" id="KB446560">
    <property type="protein sequence ID" value="EME81337.1"/>
    <property type="molecule type" value="Genomic_DNA"/>
</dbReference>
<evidence type="ECO:0000313" key="2">
    <source>
        <dbReference type="Proteomes" id="UP000016932"/>
    </source>
</evidence>
<dbReference type="HOGENOM" id="CLU_1876325_0_0_1"/>
<dbReference type="AlphaFoldDB" id="M3AV18"/>
<dbReference type="KEGG" id="pfj:MYCFIDRAFT_176622"/>
<sequence>MNLLQDAVMIPVERVSKIEKEKEKGMQVEQGDEKHMLTNCGLARSTRRRPPRPLRNYCSYSPNYTAAHAFGIRTVYTKQKKYTRTHNPSSERKASAHSPQLAELAICLSASSVFRPPPCSDCLKCRPPRRSSGPFP</sequence>
<name>M3AV18_PSEFD</name>
<proteinExistence type="predicted"/>
<gene>
    <name evidence="1" type="ORF">MYCFIDRAFT_176622</name>
</gene>
<dbReference type="VEuPathDB" id="FungiDB:MYCFIDRAFT_176622"/>
<reference evidence="1 2" key="1">
    <citation type="journal article" date="2012" name="PLoS Pathog.">
        <title>Diverse lifestyles and strategies of plant pathogenesis encoded in the genomes of eighteen Dothideomycetes fungi.</title>
        <authorList>
            <person name="Ohm R.A."/>
            <person name="Feau N."/>
            <person name="Henrissat B."/>
            <person name="Schoch C.L."/>
            <person name="Horwitz B.A."/>
            <person name="Barry K.W."/>
            <person name="Condon B.J."/>
            <person name="Copeland A.C."/>
            <person name="Dhillon B."/>
            <person name="Glaser F."/>
            <person name="Hesse C.N."/>
            <person name="Kosti I."/>
            <person name="LaButti K."/>
            <person name="Lindquist E.A."/>
            <person name="Lucas S."/>
            <person name="Salamov A.A."/>
            <person name="Bradshaw R.E."/>
            <person name="Ciuffetti L."/>
            <person name="Hamelin R.C."/>
            <person name="Kema G.H.J."/>
            <person name="Lawrence C."/>
            <person name="Scott J.A."/>
            <person name="Spatafora J.W."/>
            <person name="Turgeon B.G."/>
            <person name="de Wit P.J.G.M."/>
            <person name="Zhong S."/>
            <person name="Goodwin S.B."/>
            <person name="Grigoriev I.V."/>
        </authorList>
    </citation>
    <scope>NUCLEOTIDE SEQUENCE [LARGE SCALE GENOMIC DNA]</scope>
    <source>
        <strain evidence="1 2">CIRAD86</strain>
    </source>
</reference>
<evidence type="ECO:0000313" key="1">
    <source>
        <dbReference type="EMBL" id="EME81337.1"/>
    </source>
</evidence>
<dbReference type="GeneID" id="19333593"/>
<protein>
    <submittedName>
        <fullName evidence="1">Uncharacterized protein</fullName>
    </submittedName>
</protein>
<organism evidence="1 2">
    <name type="scientific">Pseudocercospora fijiensis (strain CIRAD86)</name>
    <name type="common">Black leaf streak disease fungus</name>
    <name type="synonym">Mycosphaerella fijiensis</name>
    <dbReference type="NCBI Taxonomy" id="383855"/>
    <lineage>
        <taxon>Eukaryota</taxon>
        <taxon>Fungi</taxon>
        <taxon>Dikarya</taxon>
        <taxon>Ascomycota</taxon>
        <taxon>Pezizomycotina</taxon>
        <taxon>Dothideomycetes</taxon>
        <taxon>Dothideomycetidae</taxon>
        <taxon>Mycosphaerellales</taxon>
        <taxon>Mycosphaerellaceae</taxon>
        <taxon>Pseudocercospora</taxon>
    </lineage>
</organism>
<dbReference type="RefSeq" id="XP_007928555.1">
    <property type="nucleotide sequence ID" value="XM_007930364.1"/>
</dbReference>
<accession>M3AV18</accession>
<keyword evidence="2" id="KW-1185">Reference proteome</keyword>